<proteinExistence type="predicted"/>
<feature type="transmembrane region" description="Helical" evidence="2">
    <location>
        <begin position="612"/>
        <end position="637"/>
    </location>
</feature>
<feature type="compositionally biased region" description="Basic and acidic residues" evidence="1">
    <location>
        <begin position="695"/>
        <end position="704"/>
    </location>
</feature>
<name>A0A1H0WPG3_9PSEU</name>
<feature type="domain" description="NACHT" evidence="3">
    <location>
        <begin position="152"/>
        <end position="303"/>
    </location>
</feature>
<evidence type="ECO:0000256" key="2">
    <source>
        <dbReference type="SAM" id="Phobius"/>
    </source>
</evidence>
<evidence type="ECO:0000313" key="5">
    <source>
        <dbReference type="Proteomes" id="UP000199691"/>
    </source>
</evidence>
<organism evidence="4 5">
    <name type="scientific">Lentzea jiangxiensis</name>
    <dbReference type="NCBI Taxonomy" id="641025"/>
    <lineage>
        <taxon>Bacteria</taxon>
        <taxon>Bacillati</taxon>
        <taxon>Actinomycetota</taxon>
        <taxon>Actinomycetes</taxon>
        <taxon>Pseudonocardiales</taxon>
        <taxon>Pseudonocardiaceae</taxon>
        <taxon>Lentzea</taxon>
    </lineage>
</organism>
<keyword evidence="2" id="KW-0472">Membrane</keyword>
<dbReference type="EMBL" id="FNIX01000021">
    <property type="protein sequence ID" value="SDP92527.1"/>
    <property type="molecule type" value="Genomic_DNA"/>
</dbReference>
<evidence type="ECO:0000313" key="4">
    <source>
        <dbReference type="EMBL" id="SDP92527.1"/>
    </source>
</evidence>
<accession>A0A1H0WPG3</accession>
<feature type="region of interest" description="Disordered" evidence="1">
    <location>
        <begin position="683"/>
        <end position="704"/>
    </location>
</feature>
<dbReference type="Proteomes" id="UP000199691">
    <property type="component" value="Unassembled WGS sequence"/>
</dbReference>
<dbReference type="InterPro" id="IPR007111">
    <property type="entry name" value="NACHT_NTPase"/>
</dbReference>
<sequence>MHRPKVVATVAFAAPFAIAILINLATETVDLPSWSAPVVWGSLASLILLAHRLPAPPAPAPAAGASARDLLNENTDRLAESVKTQWRDEEERRRLHHPGPLALRWTNADETLIDRWSNIRRLASGENGGPLDLAGKISEVGTVHRRIPSGRLVVLGGAGSGKSVLALRLVLALLEQRRRSDPVPVMFTVTSWIPGATTFREWLVRQLVRDHPWLGQPGAGGRSVAADLVDRRKILPVLDGFDEMAPSLQVEAVKVLNRNRMALVVICRLDQFRAVVRSAGVLAEAAAIEIADLELSDVADYLPRTTAARRTPPGDGTDWDTVLDALRDHPEDDAAATLTTVLSSPLMVELARTVYSDAPRANPKELLDSEAFPTPGAVERHLLDEFLPAAYRQPPVARPADAPSGKRYTAAEAKKWLTHLTRSRDHEIAWWRMGRRVHPATATTLYAAIFATVFGAFFRLDAALYLTTCCTLLSAFSTVRSPLPVQASLQFREFVVALGQEAVKGLRGRLSEGLLFGGLVGTGFGVVLGLTTVAGGLLLGVACWLAGTLLYMVVALRSRVFTRFVNHHAAPCPVQMIADDRRCAIVRSAVLGLATGIPTLGLFDLARAAEMAMAVAVTYALSGTAWGRWLVIVRFWLPLTGRLPWKLHAFLDDACERAVLRQTGAIYEFRHIALRTNLIAHDRGHRPVPNASAPPRREEPPPAS</sequence>
<dbReference type="Gene3D" id="3.40.50.300">
    <property type="entry name" value="P-loop containing nucleotide triphosphate hydrolases"/>
    <property type="match status" value="1"/>
</dbReference>
<protein>
    <submittedName>
        <fullName evidence="4">NACHT domain-containing protein</fullName>
    </submittedName>
</protein>
<feature type="transmembrane region" description="Helical" evidence="2">
    <location>
        <begin position="440"/>
        <end position="458"/>
    </location>
</feature>
<dbReference type="Pfam" id="PF05729">
    <property type="entry name" value="NACHT"/>
    <property type="match status" value="1"/>
</dbReference>
<dbReference type="RefSeq" id="WP_176960094.1">
    <property type="nucleotide sequence ID" value="NZ_FNIX01000021.1"/>
</dbReference>
<evidence type="ECO:0000259" key="3">
    <source>
        <dbReference type="Pfam" id="PF05729"/>
    </source>
</evidence>
<reference evidence="5" key="1">
    <citation type="submission" date="2016-10" db="EMBL/GenBank/DDBJ databases">
        <authorList>
            <person name="Varghese N."/>
            <person name="Submissions S."/>
        </authorList>
    </citation>
    <scope>NUCLEOTIDE SEQUENCE [LARGE SCALE GENOMIC DNA]</scope>
    <source>
        <strain evidence="5">CGMCC 4.6609</strain>
    </source>
</reference>
<dbReference type="InterPro" id="IPR027417">
    <property type="entry name" value="P-loop_NTPase"/>
</dbReference>
<gene>
    <name evidence="4" type="ORF">SAMN05421507_1216</name>
</gene>
<feature type="transmembrane region" description="Helical" evidence="2">
    <location>
        <begin position="7"/>
        <end position="25"/>
    </location>
</feature>
<feature type="transmembrane region" description="Helical" evidence="2">
    <location>
        <begin position="537"/>
        <end position="556"/>
    </location>
</feature>
<evidence type="ECO:0000256" key="1">
    <source>
        <dbReference type="SAM" id="MobiDB-lite"/>
    </source>
</evidence>
<dbReference type="STRING" id="641025.SAMN05421507_1216"/>
<keyword evidence="5" id="KW-1185">Reference proteome</keyword>
<dbReference type="SUPFAM" id="SSF52540">
    <property type="entry name" value="P-loop containing nucleoside triphosphate hydrolases"/>
    <property type="match status" value="1"/>
</dbReference>
<dbReference type="AlphaFoldDB" id="A0A1H0WPG3"/>
<keyword evidence="2" id="KW-0812">Transmembrane</keyword>
<feature type="transmembrane region" description="Helical" evidence="2">
    <location>
        <begin position="513"/>
        <end position="531"/>
    </location>
</feature>
<keyword evidence="2" id="KW-1133">Transmembrane helix</keyword>
<feature type="transmembrane region" description="Helical" evidence="2">
    <location>
        <begin position="584"/>
        <end position="606"/>
    </location>
</feature>